<protein>
    <recommendedName>
        <fullName evidence="6">Ribosomal RNA small subunit methyltransferase H</fullName>
        <ecNumber evidence="6">2.1.1.199</ecNumber>
    </recommendedName>
    <alternativeName>
        <fullName evidence="6">16S rRNA m(4)C1402 methyltransferase</fullName>
    </alternativeName>
    <alternativeName>
        <fullName evidence="6">rRNA (cytosine-N(4)-)-methyltransferase RsmH</fullName>
    </alternativeName>
</protein>
<dbReference type="Gene3D" id="1.10.150.170">
    <property type="entry name" value="Putative methyltransferase TM0872, insert domain"/>
    <property type="match status" value="1"/>
</dbReference>
<dbReference type="GO" id="GO:0070475">
    <property type="term" value="P:rRNA base methylation"/>
    <property type="evidence" value="ECO:0007669"/>
    <property type="project" value="UniProtKB-UniRule"/>
</dbReference>
<dbReference type="Pfam" id="PF01795">
    <property type="entry name" value="Methyltransf_5"/>
    <property type="match status" value="1"/>
</dbReference>
<evidence type="ECO:0000256" key="6">
    <source>
        <dbReference type="HAMAP-Rule" id="MF_01007"/>
    </source>
</evidence>
<keyword evidence="8" id="KW-1185">Reference proteome</keyword>
<dbReference type="GO" id="GO:0005737">
    <property type="term" value="C:cytoplasm"/>
    <property type="evidence" value="ECO:0007669"/>
    <property type="project" value="UniProtKB-SubCell"/>
</dbReference>
<evidence type="ECO:0000313" key="7">
    <source>
        <dbReference type="EMBL" id="AVP87523.1"/>
    </source>
</evidence>
<dbReference type="PANTHER" id="PTHR11265:SF0">
    <property type="entry name" value="12S RRNA N4-METHYLCYTIDINE METHYLTRANSFERASE"/>
    <property type="match status" value="1"/>
</dbReference>
<keyword evidence="2 6" id="KW-0698">rRNA processing</keyword>
<comment type="subcellular location">
    <subcellularLocation>
        <location evidence="6">Cytoplasm</location>
    </subcellularLocation>
</comment>
<feature type="binding site" evidence="6">
    <location>
        <begin position="31"/>
        <end position="33"/>
    </location>
    <ligand>
        <name>S-adenosyl-L-methionine</name>
        <dbReference type="ChEBI" id="CHEBI:59789"/>
    </ligand>
</feature>
<evidence type="ECO:0000256" key="2">
    <source>
        <dbReference type="ARBA" id="ARBA00022552"/>
    </source>
</evidence>
<sequence length="303" mass="33443">MKHVPVMLDEVMHYLSPKPEGRYIDCTFGAGGYSRKILSHAANVIAIDQDPDAKKVANDFEREFGDQFSFVQGNFADIRDLVTGKVDGIVWDLGVSSMQLDEGNRGFSFAKPAQLDMRMSQKGYSAMDFVNSASEKEIADVIFHNGGEVKAKQIAKQIVASRKESPITTTTQLADIVRKTVNRYHTKIDSATKTFQAIRIFINDELGALKKSLASAANLLKTGGKIVLVSFHSLEDKIIKDYLKANSAKKVAKSKYAKVDNSSSDAIYQLLTHKSVKPSDEEVKNNPRARSAKLRAAQKIALL</sequence>
<evidence type="ECO:0000313" key="8">
    <source>
        <dbReference type="Proteomes" id="UP000241762"/>
    </source>
</evidence>
<dbReference type="EC" id="2.1.1.199" evidence="6"/>
<dbReference type="PIRSF" id="PIRSF004486">
    <property type="entry name" value="MraW"/>
    <property type="match status" value="1"/>
</dbReference>
<dbReference type="Gene3D" id="3.40.50.150">
    <property type="entry name" value="Vaccinia Virus protein VP39"/>
    <property type="match status" value="1"/>
</dbReference>
<organism evidence="7 8">
    <name type="scientific">Candidatus Phycorickettsia trachydisci</name>
    <dbReference type="NCBI Taxonomy" id="2115978"/>
    <lineage>
        <taxon>Bacteria</taxon>
        <taxon>Pseudomonadati</taxon>
        <taxon>Pseudomonadota</taxon>
        <taxon>Alphaproteobacteria</taxon>
        <taxon>Rickettsiales</taxon>
        <taxon>Rickettsiaceae</taxon>
        <taxon>Candidatus Phycorickettsia</taxon>
    </lineage>
</organism>
<dbReference type="AlphaFoldDB" id="A0A2P1P8D5"/>
<feature type="binding site" evidence="6">
    <location>
        <position position="75"/>
    </location>
    <ligand>
        <name>S-adenosyl-L-methionine</name>
        <dbReference type="ChEBI" id="CHEBI:59789"/>
    </ligand>
</feature>
<feature type="binding site" evidence="6">
    <location>
        <position position="92"/>
    </location>
    <ligand>
        <name>S-adenosyl-L-methionine</name>
        <dbReference type="ChEBI" id="CHEBI:59789"/>
    </ligand>
</feature>
<comment type="similarity">
    <text evidence="1 6">Belongs to the methyltransferase superfamily. RsmH family.</text>
</comment>
<dbReference type="KEGG" id="ptc:phytr_5800"/>
<evidence type="ECO:0000256" key="3">
    <source>
        <dbReference type="ARBA" id="ARBA00022603"/>
    </source>
</evidence>
<dbReference type="HAMAP" id="MF_01007">
    <property type="entry name" value="16SrRNA_methyltr_H"/>
    <property type="match status" value="1"/>
</dbReference>
<dbReference type="GO" id="GO:0071424">
    <property type="term" value="F:rRNA (cytosine-N4-)-methyltransferase activity"/>
    <property type="evidence" value="ECO:0007669"/>
    <property type="project" value="UniProtKB-UniRule"/>
</dbReference>
<dbReference type="InterPro" id="IPR029063">
    <property type="entry name" value="SAM-dependent_MTases_sf"/>
</dbReference>
<dbReference type="PANTHER" id="PTHR11265">
    <property type="entry name" value="S-ADENOSYL-METHYLTRANSFERASE MRAW"/>
    <property type="match status" value="1"/>
</dbReference>
<gene>
    <name evidence="6" type="primary">rsmH</name>
    <name evidence="7" type="ORF">phytr_5800</name>
</gene>
<feature type="binding site" evidence="6">
    <location>
        <position position="48"/>
    </location>
    <ligand>
        <name>S-adenosyl-L-methionine</name>
        <dbReference type="ChEBI" id="CHEBI:59789"/>
    </ligand>
</feature>
<dbReference type="EMBL" id="CP027845">
    <property type="protein sequence ID" value="AVP87523.1"/>
    <property type="molecule type" value="Genomic_DNA"/>
</dbReference>
<keyword evidence="5 6" id="KW-0949">S-adenosyl-L-methionine</keyword>
<evidence type="ECO:0000256" key="1">
    <source>
        <dbReference type="ARBA" id="ARBA00010396"/>
    </source>
</evidence>
<dbReference type="SUPFAM" id="SSF81799">
    <property type="entry name" value="Putative methyltransferase TM0872, insert domain"/>
    <property type="match status" value="1"/>
</dbReference>
<dbReference type="CDD" id="cd02440">
    <property type="entry name" value="AdoMet_MTases"/>
    <property type="match status" value="1"/>
</dbReference>
<keyword evidence="6" id="KW-0963">Cytoplasm</keyword>
<keyword evidence="3 6" id="KW-0489">Methyltransferase</keyword>
<dbReference type="RefSeq" id="WP_106874382.1">
    <property type="nucleotide sequence ID" value="NZ_CP027845.1"/>
</dbReference>
<comment type="function">
    <text evidence="6">Specifically methylates the N4 position of cytidine in position 1402 (C1402) of 16S rRNA.</text>
</comment>
<dbReference type="InterPro" id="IPR023397">
    <property type="entry name" value="SAM-dep_MeTrfase_MraW_recog"/>
</dbReference>
<evidence type="ECO:0000256" key="4">
    <source>
        <dbReference type="ARBA" id="ARBA00022679"/>
    </source>
</evidence>
<reference evidence="7 8" key="1">
    <citation type="submission" date="2018-03" db="EMBL/GenBank/DDBJ databases">
        <title>A gene transfer event suggests a long-term partnership between eustigmatophyte algae and a novel lineage of endosymbiotic bacteria.</title>
        <authorList>
            <person name="Yurchenko T."/>
            <person name="Sevcikova T."/>
            <person name="Pribyl P."/>
            <person name="El Karkouri K."/>
            <person name="Klimes V."/>
            <person name="Amaral R."/>
            <person name="Zbrankova V."/>
            <person name="Kim E."/>
            <person name="Raoult D."/>
            <person name="Santos L.M.A."/>
            <person name="Elias M."/>
        </authorList>
    </citation>
    <scope>NUCLEOTIDE SEQUENCE [LARGE SCALE GENOMIC DNA]</scope>
    <source>
        <strain evidence="7">CCALA 838</strain>
    </source>
</reference>
<feature type="binding site" evidence="6">
    <location>
        <position position="99"/>
    </location>
    <ligand>
        <name>S-adenosyl-L-methionine</name>
        <dbReference type="ChEBI" id="CHEBI:59789"/>
    </ligand>
</feature>
<name>A0A2P1P8D5_9RICK</name>
<evidence type="ECO:0000256" key="5">
    <source>
        <dbReference type="ARBA" id="ARBA00022691"/>
    </source>
</evidence>
<accession>A0A2P1P8D5</accession>
<dbReference type="NCBIfam" id="TIGR00006">
    <property type="entry name" value="16S rRNA (cytosine(1402)-N(4))-methyltransferase RsmH"/>
    <property type="match status" value="1"/>
</dbReference>
<dbReference type="InterPro" id="IPR002903">
    <property type="entry name" value="RsmH"/>
</dbReference>
<dbReference type="Proteomes" id="UP000241762">
    <property type="component" value="Chromosome"/>
</dbReference>
<proteinExistence type="inferred from homology"/>
<dbReference type="SUPFAM" id="SSF53335">
    <property type="entry name" value="S-adenosyl-L-methionine-dependent methyltransferases"/>
    <property type="match status" value="1"/>
</dbReference>
<dbReference type="OrthoDB" id="9806637at2"/>
<keyword evidence="4 6" id="KW-0808">Transferase</keyword>
<comment type="catalytic activity">
    <reaction evidence="6">
        <text>cytidine(1402) in 16S rRNA + S-adenosyl-L-methionine = N(4)-methylcytidine(1402) in 16S rRNA + S-adenosyl-L-homocysteine + H(+)</text>
        <dbReference type="Rhea" id="RHEA:42928"/>
        <dbReference type="Rhea" id="RHEA-COMP:10286"/>
        <dbReference type="Rhea" id="RHEA-COMP:10287"/>
        <dbReference type="ChEBI" id="CHEBI:15378"/>
        <dbReference type="ChEBI" id="CHEBI:57856"/>
        <dbReference type="ChEBI" id="CHEBI:59789"/>
        <dbReference type="ChEBI" id="CHEBI:74506"/>
        <dbReference type="ChEBI" id="CHEBI:82748"/>
        <dbReference type="EC" id="2.1.1.199"/>
    </reaction>
</comment>